<dbReference type="InterPro" id="IPR003959">
    <property type="entry name" value="ATPase_AAA_core"/>
</dbReference>
<dbReference type="GO" id="GO:0005634">
    <property type="term" value="C:nucleus"/>
    <property type="evidence" value="ECO:0007669"/>
    <property type="project" value="TreeGrafter"/>
</dbReference>
<dbReference type="EMBL" id="LLZZ01000124">
    <property type="protein sequence ID" value="KTB02493.1"/>
    <property type="molecule type" value="Genomic_DNA"/>
</dbReference>
<accession>A0A0W0CSU4</accession>
<dbReference type="VEuPathDB" id="FungiDB:B1J91_K09438g"/>
<feature type="domain" description="ATPase AAA-type core" evidence="2">
    <location>
        <begin position="343"/>
        <end position="447"/>
    </location>
</feature>
<sequence>MKKQISLSEVLTGRPTTTKTRKPRVKGTKNDTSCTNTTDMRVSEDKLNTEEDARLRTRHIEPIVNSTKEPVSLKSFLMTRPQKPKTTEVIDLDEDGDVISIENESITMNSKAMEPENFKKTSHREMFNNFEKKKKTRGKNNELEITNEPYLGYEKIRRYNDVSKLKELPTSLFPKVQLVADKSMNIIDIGQEHLAKKRVRNITADYNFSVDEYMQLNPIRKLNSDAITDIPVSVSVSESSNNQNLLWNDMMAPKNIQDVLLEPKLKEDVFMWISSAFHKLKRPTTRNKLKKQTKNDRLRNEIEDFIVPDGMIVFGDDEDTTNSKVNESNHFDNEVEFVPLMILHGEGIGKNTLIKNIANHLNSQIYEVASNCNRGKKEIKEMLLEFSTTHYVKGTKDGIILIDDVDVIFREHDKFFWQALEKVLMVSRRPIILTTRDINFIPTYLLDICEEEKSIFLAKRVSRGTVQKMLAKYIEVLNQPVNSALIEKAIEIHGADIRGCLLDLQFLDGYKTGRDINTPCNLSVSIQDSNCINSQANVAELLSNSDIILNATEWNSNFITEPDSTLMTRSALEYNAKQSDDTLKLKNDYLVDYQLHLNDELRQQRLPFEINIGHEIYKILVDSRSHKTSSKSVKSKKYKIDKVVRASAEYLGTRIDSTQGKDRGNRARSSRRRIQEVLDRLSSNYEYSADKEDEIMMDLEMYPYSRLSCEINPMIHEIAKRDNEIKSFNRQLFESETKGLAKEEMNTVVYKLTNEGLLKPIFFRANPQSLLDYWK</sequence>
<protein>
    <submittedName>
        <fullName evidence="3">Telomere length regulation protein ELG1</fullName>
    </submittedName>
</protein>
<dbReference type="VEuPathDB" id="FungiDB:GWK60_K09229"/>
<dbReference type="GO" id="GO:0003677">
    <property type="term" value="F:DNA binding"/>
    <property type="evidence" value="ECO:0007669"/>
    <property type="project" value="TreeGrafter"/>
</dbReference>
<dbReference type="GO" id="GO:0005524">
    <property type="term" value="F:ATP binding"/>
    <property type="evidence" value="ECO:0007669"/>
    <property type="project" value="InterPro"/>
</dbReference>
<dbReference type="InterPro" id="IPR027417">
    <property type="entry name" value="P-loop_NTPase"/>
</dbReference>
<reference evidence="3 4" key="1">
    <citation type="submission" date="2015-10" db="EMBL/GenBank/DDBJ databases">
        <title>Draft genomes sequences of Candida glabrata isolates 1A, 1B, 2A, 2B, 3A and 3B.</title>
        <authorList>
            <person name="Haavelsrud O.E."/>
            <person name="Gaustad P."/>
        </authorList>
    </citation>
    <scope>NUCLEOTIDE SEQUENCE [LARGE SCALE GENOMIC DNA]</scope>
    <source>
        <strain evidence="3">910700640</strain>
    </source>
</reference>
<dbReference type="PANTHER" id="PTHR23389">
    <property type="entry name" value="CHROMOSOME TRANSMISSION FIDELITY FACTOR 18"/>
    <property type="match status" value="1"/>
</dbReference>
<gene>
    <name evidence="3" type="ORF">AO440_003648</name>
</gene>
<dbReference type="Pfam" id="PF00004">
    <property type="entry name" value="AAA"/>
    <property type="match status" value="1"/>
</dbReference>
<evidence type="ECO:0000313" key="3">
    <source>
        <dbReference type="EMBL" id="KTB02493.1"/>
    </source>
</evidence>
<dbReference type="VEuPathDB" id="FungiDB:CAGL0K09438g"/>
<dbReference type="VEuPathDB" id="FungiDB:GVI51_K09273"/>
<name>A0A0W0CSU4_CANGB</name>
<dbReference type="Gene3D" id="3.40.50.300">
    <property type="entry name" value="P-loop containing nucleotide triphosphate hydrolases"/>
    <property type="match status" value="1"/>
</dbReference>
<comment type="caution">
    <text evidence="3">The sequence shown here is derived from an EMBL/GenBank/DDBJ whole genome shotgun (WGS) entry which is preliminary data.</text>
</comment>
<evidence type="ECO:0000259" key="2">
    <source>
        <dbReference type="Pfam" id="PF00004"/>
    </source>
</evidence>
<dbReference type="GO" id="GO:0016887">
    <property type="term" value="F:ATP hydrolysis activity"/>
    <property type="evidence" value="ECO:0007669"/>
    <property type="project" value="InterPro"/>
</dbReference>
<evidence type="ECO:0000256" key="1">
    <source>
        <dbReference type="SAM" id="MobiDB-lite"/>
    </source>
</evidence>
<proteinExistence type="predicted"/>
<feature type="region of interest" description="Disordered" evidence="1">
    <location>
        <begin position="1"/>
        <end position="37"/>
    </location>
</feature>
<dbReference type="AlphaFoldDB" id="A0A0W0CSU4"/>
<evidence type="ECO:0000313" key="4">
    <source>
        <dbReference type="Proteomes" id="UP000054886"/>
    </source>
</evidence>
<dbReference type="Proteomes" id="UP000054886">
    <property type="component" value="Unassembled WGS sequence"/>
</dbReference>
<dbReference type="PANTHER" id="PTHR23389:SF11">
    <property type="entry name" value="TELOMERE LENGTH REGULATION PROTEIN ELG1"/>
    <property type="match status" value="1"/>
</dbReference>
<dbReference type="SUPFAM" id="SSF52540">
    <property type="entry name" value="P-loop containing nucleoside triphosphate hydrolases"/>
    <property type="match status" value="1"/>
</dbReference>
<organism evidence="3 4">
    <name type="scientific">Candida glabrata</name>
    <name type="common">Yeast</name>
    <name type="synonym">Torulopsis glabrata</name>
    <dbReference type="NCBI Taxonomy" id="5478"/>
    <lineage>
        <taxon>Eukaryota</taxon>
        <taxon>Fungi</taxon>
        <taxon>Dikarya</taxon>
        <taxon>Ascomycota</taxon>
        <taxon>Saccharomycotina</taxon>
        <taxon>Saccharomycetes</taxon>
        <taxon>Saccharomycetales</taxon>
        <taxon>Saccharomycetaceae</taxon>
        <taxon>Nakaseomyces</taxon>
    </lineage>
</organism>